<evidence type="ECO:0000256" key="1">
    <source>
        <dbReference type="SAM" id="Phobius"/>
    </source>
</evidence>
<feature type="transmembrane region" description="Helical" evidence="1">
    <location>
        <begin position="72"/>
        <end position="94"/>
    </location>
</feature>
<feature type="transmembrane region" description="Helical" evidence="1">
    <location>
        <begin position="42"/>
        <end position="60"/>
    </location>
</feature>
<keyword evidence="1" id="KW-0812">Transmembrane</keyword>
<name>A0A6C0KB08_9ZZZZ</name>
<organism evidence="2">
    <name type="scientific">viral metagenome</name>
    <dbReference type="NCBI Taxonomy" id="1070528"/>
    <lineage>
        <taxon>unclassified sequences</taxon>
        <taxon>metagenomes</taxon>
        <taxon>organismal metagenomes</taxon>
    </lineage>
</organism>
<sequence length="225" mass="25450">MEARKHKVEGLIFEWKTRAEQSEFLACEYRRCSRVYKGADKIMRVSVALCSLVSAYTISFQSSRETWSNSVFYMEIIFSFAAAALSMVSQIVNFPTLREDQASRMHDYEQAQLHCWQQHNHCKWVRENLLDGCQDIAKVTVTSLSEAKRTYMGTWQQLESQSDCCFGVCCIIRLPGGLDPSPLASLQSMETEEVYDDEAETVVLEVCQTTSASGKSSESESALSL</sequence>
<accession>A0A6C0KB08</accession>
<dbReference type="AlphaFoldDB" id="A0A6C0KB08"/>
<keyword evidence="1" id="KW-1133">Transmembrane helix</keyword>
<dbReference type="EMBL" id="MN740839">
    <property type="protein sequence ID" value="QHU14266.1"/>
    <property type="molecule type" value="Genomic_DNA"/>
</dbReference>
<reference evidence="2" key="1">
    <citation type="journal article" date="2020" name="Nature">
        <title>Giant virus diversity and host interactions through global metagenomics.</title>
        <authorList>
            <person name="Schulz F."/>
            <person name="Roux S."/>
            <person name="Paez-Espino D."/>
            <person name="Jungbluth S."/>
            <person name="Walsh D.A."/>
            <person name="Denef V.J."/>
            <person name="McMahon K.D."/>
            <person name="Konstantinidis K.T."/>
            <person name="Eloe-Fadrosh E.A."/>
            <person name="Kyrpides N.C."/>
            <person name="Woyke T."/>
        </authorList>
    </citation>
    <scope>NUCLEOTIDE SEQUENCE</scope>
    <source>
        <strain evidence="2">GVMAG-S-1102113-118</strain>
    </source>
</reference>
<proteinExistence type="predicted"/>
<evidence type="ECO:0000313" key="2">
    <source>
        <dbReference type="EMBL" id="QHU14266.1"/>
    </source>
</evidence>
<protein>
    <submittedName>
        <fullName evidence="2">Uncharacterized protein</fullName>
    </submittedName>
</protein>
<keyword evidence="1" id="KW-0472">Membrane</keyword>